<keyword evidence="2" id="KW-1185">Reference proteome</keyword>
<reference evidence="1 2" key="1">
    <citation type="submission" date="2021-06" db="EMBL/GenBank/DDBJ databases">
        <title>Genome sequence of Babesia caballi.</title>
        <authorList>
            <person name="Yamagishi J."/>
            <person name="Kidaka T."/>
            <person name="Ochi A."/>
        </authorList>
    </citation>
    <scope>NUCLEOTIDE SEQUENCE [LARGE SCALE GENOMIC DNA]</scope>
    <source>
        <strain evidence="1">USDA-D6B2</strain>
    </source>
</reference>
<dbReference type="RefSeq" id="XP_067713419.1">
    <property type="nucleotide sequence ID" value="XM_067857318.1"/>
</dbReference>
<dbReference type="GeneID" id="94192831"/>
<dbReference type="EMBL" id="BPLF01000001">
    <property type="protein sequence ID" value="GIX61348.1"/>
    <property type="molecule type" value="Genomic_DNA"/>
</dbReference>
<comment type="caution">
    <text evidence="1">The sequence shown here is derived from an EMBL/GenBank/DDBJ whole genome shotgun (WGS) entry which is preliminary data.</text>
</comment>
<name>A0AAV4LMF0_BABCB</name>
<dbReference type="Proteomes" id="UP001497744">
    <property type="component" value="Unassembled WGS sequence"/>
</dbReference>
<accession>A0AAV4LMF0</accession>
<evidence type="ECO:0000313" key="2">
    <source>
        <dbReference type="Proteomes" id="UP001497744"/>
    </source>
</evidence>
<dbReference type="AlphaFoldDB" id="A0AAV4LMF0"/>
<organism evidence="1 2">
    <name type="scientific">Babesia caballi</name>
    <dbReference type="NCBI Taxonomy" id="5871"/>
    <lineage>
        <taxon>Eukaryota</taxon>
        <taxon>Sar</taxon>
        <taxon>Alveolata</taxon>
        <taxon>Apicomplexa</taxon>
        <taxon>Aconoidasida</taxon>
        <taxon>Piroplasmida</taxon>
        <taxon>Babesiidae</taxon>
        <taxon>Babesia</taxon>
    </lineage>
</organism>
<evidence type="ECO:0000313" key="1">
    <source>
        <dbReference type="EMBL" id="GIX61348.1"/>
    </source>
</evidence>
<gene>
    <name evidence="1" type="ORF">BcabD6B2_07830</name>
</gene>
<protein>
    <submittedName>
        <fullName evidence="1">Variant erythrocyte surface antigen-1 family protein</fullName>
    </submittedName>
</protein>
<sequence>MGEKSLTQAPKDLKESIDWLALVRRGYEGSKSGGSGKPDKLEEALKQLEGFKEVKTKVSGDSLSHYIYGLAQALSSGFLGYNGLNGESSSGDGIVLRGESYTSAYHDRNWEQDDASTYAKIFLCLAPLTYYFITFLYWTCKPSGPWARGTITESNVLGKFFTAMGYDQSQLDQQKTGTTIANRLGGQDGFPELSDAHPGSSENSYDAFLKQLGKNYSKTPLFRPLTDCMRLSYAYLKSRHSGHQITDAIDAIKGELVNLSTSLTSGSTSSSHDFSKLTGYISTLLGEIQGFDPNAVPSPVAPLAGTLTTLTAAGGAGAAYGLNVFGFQDIVKALFGFK</sequence>
<proteinExistence type="predicted"/>